<proteinExistence type="predicted"/>
<feature type="transmembrane region" description="Helical" evidence="1">
    <location>
        <begin position="6"/>
        <end position="23"/>
    </location>
</feature>
<dbReference type="Proteomes" id="UP000006055">
    <property type="component" value="Chromosome"/>
</dbReference>
<reference evidence="3" key="1">
    <citation type="submission" date="2012-06" db="EMBL/GenBank/DDBJ databases">
        <title>Complete sequence of chromosome of Desulfomonile tiedjei DSM 6799.</title>
        <authorList>
            <person name="Lucas S."/>
            <person name="Copeland A."/>
            <person name="Lapidus A."/>
            <person name="Glavina del Rio T."/>
            <person name="Dalin E."/>
            <person name="Tice H."/>
            <person name="Bruce D."/>
            <person name="Goodwin L."/>
            <person name="Pitluck S."/>
            <person name="Peters L."/>
            <person name="Ovchinnikova G."/>
            <person name="Zeytun A."/>
            <person name="Lu M."/>
            <person name="Kyrpides N."/>
            <person name="Mavromatis K."/>
            <person name="Ivanova N."/>
            <person name="Brettin T."/>
            <person name="Detter J.C."/>
            <person name="Han C."/>
            <person name="Larimer F."/>
            <person name="Land M."/>
            <person name="Hauser L."/>
            <person name="Markowitz V."/>
            <person name="Cheng J.-F."/>
            <person name="Hugenholtz P."/>
            <person name="Woyke T."/>
            <person name="Wu D."/>
            <person name="Spring S."/>
            <person name="Schroeder M."/>
            <person name="Brambilla E."/>
            <person name="Klenk H.-P."/>
            <person name="Eisen J.A."/>
        </authorList>
    </citation>
    <scope>NUCLEOTIDE SEQUENCE [LARGE SCALE GENOMIC DNA]</scope>
    <source>
        <strain evidence="3">ATCC 49306 / DSM 6799 / DCB-1</strain>
    </source>
</reference>
<dbReference type="HOGENOM" id="CLU_2105070_0_0_7"/>
<keyword evidence="1" id="KW-0812">Transmembrane</keyword>
<evidence type="ECO:0000256" key="1">
    <source>
        <dbReference type="SAM" id="Phobius"/>
    </source>
</evidence>
<organism evidence="2 3">
    <name type="scientific">Desulfomonile tiedjei (strain ATCC 49306 / DSM 6799 / DCB-1)</name>
    <dbReference type="NCBI Taxonomy" id="706587"/>
    <lineage>
        <taxon>Bacteria</taxon>
        <taxon>Pseudomonadati</taxon>
        <taxon>Thermodesulfobacteriota</taxon>
        <taxon>Desulfomonilia</taxon>
        <taxon>Desulfomonilales</taxon>
        <taxon>Desulfomonilaceae</taxon>
        <taxon>Desulfomonile</taxon>
    </lineage>
</organism>
<dbReference type="KEGG" id="dti:Desti_0668"/>
<sequence length="115" mass="12295">MIHAKVYGAILAVLMLLFCGMLADRLFRGHSAIGLGDLKAISRVLPSADPGMDNSARYIRHWAHSTPGAAFPDYPGQPDYLPSGMMWPPPPFFVGSAPQGPLFQVVESADEGAGK</sequence>
<accession>I4C1F3</accession>
<dbReference type="RefSeq" id="WP_014808550.1">
    <property type="nucleotide sequence ID" value="NC_018025.1"/>
</dbReference>
<dbReference type="STRING" id="706587.Desti_0668"/>
<evidence type="ECO:0000313" key="2">
    <source>
        <dbReference type="EMBL" id="AFM23394.1"/>
    </source>
</evidence>
<keyword evidence="3" id="KW-1185">Reference proteome</keyword>
<protein>
    <submittedName>
        <fullName evidence="2">Uncharacterized protein</fullName>
    </submittedName>
</protein>
<dbReference type="EMBL" id="CP003360">
    <property type="protein sequence ID" value="AFM23394.1"/>
    <property type="molecule type" value="Genomic_DNA"/>
</dbReference>
<keyword evidence="1" id="KW-0472">Membrane</keyword>
<keyword evidence="1" id="KW-1133">Transmembrane helix</keyword>
<dbReference type="AlphaFoldDB" id="I4C1F3"/>
<gene>
    <name evidence="2" type="ordered locus">Desti_0668</name>
</gene>
<evidence type="ECO:0000313" key="3">
    <source>
        <dbReference type="Proteomes" id="UP000006055"/>
    </source>
</evidence>
<name>I4C1F3_DESTA</name>